<evidence type="ECO:0000256" key="7">
    <source>
        <dbReference type="ARBA" id="ARBA00023065"/>
    </source>
</evidence>
<keyword evidence="4" id="KW-0410">Iron transport</keyword>
<dbReference type="OrthoDB" id="7313036at2"/>
<dbReference type="AlphaFoldDB" id="A0A6I4T853"/>
<evidence type="ECO:0000256" key="8">
    <source>
        <dbReference type="ARBA" id="ARBA00023077"/>
    </source>
</evidence>
<evidence type="ECO:0000256" key="6">
    <source>
        <dbReference type="ARBA" id="ARBA00023004"/>
    </source>
</evidence>
<dbReference type="SUPFAM" id="SSF56935">
    <property type="entry name" value="Porins"/>
    <property type="match status" value="1"/>
</dbReference>
<keyword evidence="9 11" id="KW-0472">Membrane</keyword>
<keyword evidence="5 11" id="KW-0812">Transmembrane</keyword>
<sequence length="791" mass="86099">MRKATRLLASGATLFIATSTVLASPALGQDRTSSGSVQESDAKDSNSIREIVVTAQFREQSLQDTPIAITAMDSAGLEARSYNTITDLTNSAPNVVLKPTTSAFGPGAAIYIRGVGQADTNFAYEPGVGLYVDDVYHGSVFGSQLDLLDLDRVEILRGPQGTLAGKNSIGGAVKLYTKKPQGEGGFVEGTIGSYDRIDLRASADFALVPDNVFVRLSGVTRHKTGFLKRYDFGCRNPGNGIFEGSAASGKNCVIGHEGGKDYTAGRIALRWVASDDVEVNIAASRLVDDSEPGATKLLSIGVSPALTPGVSDQSIFVTDPHEYSNYATYTTPAFTDSAGSHDTTVWSPNTRLRSWEVSGTIDWTINPDLSLKSITSYQSLSGRYGTDFDTTPFGINTNNVTNTHHQLTQELRLSGTSFDRFLDWTLGTYYYDATSYIEGGNIIAPGSPFTSVFYSDDRIPARSISGFAHAVMHLTDRLNLTGGIRYTDDRKDYYFRRLNPFDTSEVSYTAQSKIDGAVGNFHGKRWDYRVNLDYRFSDQVLAYAQFSTGFRGGGINPRPFVIQQVQPFNPETLNAYEIGLKSDLFDRAVRFNLSAFINDYSNIIFSDTAPTVVDGVVITPQNATPTNAGDARFKGIEAELTAEPIYGLTIDGSLSYLDFDLKSIGAEGAKIAGITLDSIAPFVTKWKASMGIQYQAEIGNAGTLTPRFDLAYQSSFFTASDNNPAAQVPAYTVMNARLTWDSPDRDWRVALAVTNLADKFYYQNKTRLPIGIVIGSPAAPREWSLTVRRSF</sequence>
<evidence type="ECO:0000313" key="17">
    <source>
        <dbReference type="Proteomes" id="UP000438476"/>
    </source>
</evidence>
<dbReference type="Proteomes" id="UP000438476">
    <property type="component" value="Unassembled WGS sequence"/>
</dbReference>
<dbReference type="RefSeq" id="WP_160736879.1">
    <property type="nucleotide sequence ID" value="NZ_WTYT01000005.1"/>
</dbReference>
<name>A0A6I4T853_9SPHN</name>
<keyword evidence="6" id="KW-0408">Iron</keyword>
<evidence type="ECO:0000256" key="10">
    <source>
        <dbReference type="ARBA" id="ARBA00023237"/>
    </source>
</evidence>
<feature type="domain" description="TonB-dependent receptor-like beta-barrel" evidence="14">
    <location>
        <begin position="321"/>
        <end position="756"/>
    </location>
</feature>
<dbReference type="PANTHER" id="PTHR32552">
    <property type="entry name" value="FERRICHROME IRON RECEPTOR-RELATED"/>
    <property type="match status" value="1"/>
</dbReference>
<feature type="chain" id="PRO_5026015426" evidence="13">
    <location>
        <begin position="24"/>
        <end position="791"/>
    </location>
</feature>
<evidence type="ECO:0000256" key="3">
    <source>
        <dbReference type="ARBA" id="ARBA00022452"/>
    </source>
</evidence>
<keyword evidence="3 11" id="KW-1134">Transmembrane beta strand</keyword>
<dbReference type="EMBL" id="WTYT01000005">
    <property type="protein sequence ID" value="MXO66432.1"/>
    <property type="molecule type" value="Genomic_DNA"/>
</dbReference>
<evidence type="ECO:0000256" key="12">
    <source>
        <dbReference type="RuleBase" id="RU003357"/>
    </source>
</evidence>
<evidence type="ECO:0000256" key="5">
    <source>
        <dbReference type="ARBA" id="ARBA00022692"/>
    </source>
</evidence>
<dbReference type="GO" id="GO:0006826">
    <property type="term" value="P:iron ion transport"/>
    <property type="evidence" value="ECO:0007669"/>
    <property type="project" value="UniProtKB-KW"/>
</dbReference>
<dbReference type="PANTHER" id="PTHR32552:SF81">
    <property type="entry name" value="TONB-DEPENDENT OUTER MEMBRANE RECEPTOR"/>
    <property type="match status" value="1"/>
</dbReference>
<comment type="caution">
    <text evidence="16">The sequence shown here is derived from an EMBL/GenBank/DDBJ whole genome shotgun (WGS) entry which is preliminary data.</text>
</comment>
<gene>
    <name evidence="16" type="ORF">GRI91_11740</name>
</gene>
<keyword evidence="17" id="KW-1185">Reference proteome</keyword>
<evidence type="ECO:0000256" key="4">
    <source>
        <dbReference type="ARBA" id="ARBA00022496"/>
    </source>
</evidence>
<dbReference type="InterPro" id="IPR012910">
    <property type="entry name" value="Plug_dom"/>
</dbReference>
<evidence type="ECO:0000256" key="13">
    <source>
        <dbReference type="SAM" id="SignalP"/>
    </source>
</evidence>
<evidence type="ECO:0000313" key="16">
    <source>
        <dbReference type="EMBL" id="MXO66432.1"/>
    </source>
</evidence>
<feature type="domain" description="TonB-dependent receptor plug" evidence="15">
    <location>
        <begin position="62"/>
        <end position="172"/>
    </location>
</feature>
<dbReference type="Pfam" id="PF00593">
    <property type="entry name" value="TonB_dep_Rec_b-barrel"/>
    <property type="match status" value="1"/>
</dbReference>
<evidence type="ECO:0000256" key="11">
    <source>
        <dbReference type="PROSITE-ProRule" id="PRU01360"/>
    </source>
</evidence>
<keyword evidence="16" id="KW-0675">Receptor</keyword>
<accession>A0A6I4T853</accession>
<reference evidence="16 17" key="1">
    <citation type="submission" date="2019-12" db="EMBL/GenBank/DDBJ databases">
        <title>Genomic-based taxomic classification of the family Erythrobacteraceae.</title>
        <authorList>
            <person name="Xu L."/>
        </authorList>
    </citation>
    <scope>NUCLEOTIDE SEQUENCE [LARGE SCALE GENOMIC DNA]</scope>
    <source>
        <strain evidence="16 17">LMG 29518</strain>
    </source>
</reference>
<evidence type="ECO:0000259" key="14">
    <source>
        <dbReference type="Pfam" id="PF00593"/>
    </source>
</evidence>
<feature type="signal peptide" evidence="13">
    <location>
        <begin position="1"/>
        <end position="23"/>
    </location>
</feature>
<dbReference type="PROSITE" id="PS52016">
    <property type="entry name" value="TONB_DEPENDENT_REC_3"/>
    <property type="match status" value="1"/>
</dbReference>
<evidence type="ECO:0000259" key="15">
    <source>
        <dbReference type="Pfam" id="PF07715"/>
    </source>
</evidence>
<keyword evidence="2 11" id="KW-0813">Transport</keyword>
<keyword evidence="7" id="KW-0406">Ion transport</keyword>
<organism evidence="16 17">
    <name type="scientific">Altericroceibacterium endophyticum</name>
    <dbReference type="NCBI Taxonomy" id="1808508"/>
    <lineage>
        <taxon>Bacteria</taxon>
        <taxon>Pseudomonadati</taxon>
        <taxon>Pseudomonadota</taxon>
        <taxon>Alphaproteobacteria</taxon>
        <taxon>Sphingomonadales</taxon>
        <taxon>Erythrobacteraceae</taxon>
        <taxon>Altericroceibacterium</taxon>
    </lineage>
</organism>
<evidence type="ECO:0000256" key="2">
    <source>
        <dbReference type="ARBA" id="ARBA00022448"/>
    </source>
</evidence>
<evidence type="ECO:0000256" key="9">
    <source>
        <dbReference type="ARBA" id="ARBA00023136"/>
    </source>
</evidence>
<comment type="subcellular location">
    <subcellularLocation>
        <location evidence="1 11">Cell outer membrane</location>
        <topology evidence="1 11">Multi-pass membrane protein</topology>
    </subcellularLocation>
</comment>
<dbReference type="GO" id="GO:0009279">
    <property type="term" value="C:cell outer membrane"/>
    <property type="evidence" value="ECO:0007669"/>
    <property type="project" value="UniProtKB-SubCell"/>
</dbReference>
<keyword evidence="8 12" id="KW-0798">TonB box</keyword>
<dbReference type="Gene3D" id="2.40.170.20">
    <property type="entry name" value="TonB-dependent receptor, beta-barrel domain"/>
    <property type="match status" value="1"/>
</dbReference>
<proteinExistence type="inferred from homology"/>
<keyword evidence="10 11" id="KW-0998">Cell outer membrane</keyword>
<dbReference type="InterPro" id="IPR039426">
    <property type="entry name" value="TonB-dep_rcpt-like"/>
</dbReference>
<dbReference type="InterPro" id="IPR000531">
    <property type="entry name" value="Beta-barrel_TonB"/>
</dbReference>
<comment type="similarity">
    <text evidence="11 12">Belongs to the TonB-dependent receptor family.</text>
</comment>
<protein>
    <submittedName>
        <fullName evidence="16">TonB-dependent receptor</fullName>
    </submittedName>
</protein>
<dbReference type="InterPro" id="IPR036942">
    <property type="entry name" value="Beta-barrel_TonB_sf"/>
</dbReference>
<keyword evidence="13" id="KW-0732">Signal</keyword>
<evidence type="ECO:0000256" key="1">
    <source>
        <dbReference type="ARBA" id="ARBA00004571"/>
    </source>
</evidence>
<dbReference type="Pfam" id="PF07715">
    <property type="entry name" value="Plug"/>
    <property type="match status" value="1"/>
</dbReference>